<feature type="compositionally biased region" description="Polar residues" evidence="1">
    <location>
        <begin position="240"/>
        <end position="252"/>
    </location>
</feature>
<dbReference type="Proteomes" id="UP000015464">
    <property type="component" value="Unassembled WGS sequence"/>
</dbReference>
<protein>
    <submittedName>
        <fullName evidence="3">Uncharacterized protein</fullName>
    </submittedName>
</protein>
<feature type="transmembrane region" description="Helical" evidence="2">
    <location>
        <begin position="106"/>
        <end position="127"/>
    </location>
</feature>
<keyword evidence="2" id="KW-0472">Membrane</keyword>
<sequence>MIETEKKMQPEVAKPTESPFWVSPTGSDSDLPRYSEISYSYMDDLEKGCLCLRPIRAPPYSEKKSQAASMNASENSNTSVLWLIICPAKVARIPQATVKVVNETARLVWCYIFAFVLDFVFSDFLLFPFIKKSMENARIQLILAVLLAILAFWICLFVVSYLLDLFILLLNQLNLWIASIFGFDLTLERNDLAGDNPIPLNTIPTESQNLSNDPNTLTDEQPSSECVEQFPERQRKPSQSRDVGSTGNLESS</sequence>
<evidence type="ECO:0000256" key="1">
    <source>
        <dbReference type="SAM" id="MobiDB-lite"/>
    </source>
</evidence>
<keyword evidence="4" id="KW-1185">Reference proteome</keyword>
<dbReference type="EMBL" id="KE546993">
    <property type="protein sequence ID" value="EPY50538.1"/>
    <property type="molecule type" value="Genomic_DNA"/>
</dbReference>
<name>S9VRG8_SCHCR</name>
<dbReference type="OrthoDB" id="5493705at2759"/>
<evidence type="ECO:0000313" key="4">
    <source>
        <dbReference type="Proteomes" id="UP000015464"/>
    </source>
</evidence>
<accession>S9VRG8</accession>
<dbReference type="GeneID" id="25035623"/>
<keyword evidence="2" id="KW-1133">Transmembrane helix</keyword>
<dbReference type="HOGENOM" id="CLU_089406_0_0_1"/>
<organism evidence="3 4">
    <name type="scientific">Schizosaccharomyces cryophilus (strain OY26 / ATCC MYA-4695 / CBS 11777 / NBRC 106824 / NRRL Y48691)</name>
    <name type="common">Fission yeast</name>
    <dbReference type="NCBI Taxonomy" id="653667"/>
    <lineage>
        <taxon>Eukaryota</taxon>
        <taxon>Fungi</taxon>
        <taxon>Dikarya</taxon>
        <taxon>Ascomycota</taxon>
        <taxon>Taphrinomycotina</taxon>
        <taxon>Schizosaccharomycetes</taxon>
        <taxon>Schizosaccharomycetales</taxon>
        <taxon>Schizosaccharomycetaceae</taxon>
        <taxon>Schizosaccharomyces</taxon>
    </lineage>
</organism>
<feature type="region of interest" description="Disordered" evidence="1">
    <location>
        <begin position="202"/>
        <end position="252"/>
    </location>
</feature>
<evidence type="ECO:0000256" key="2">
    <source>
        <dbReference type="SAM" id="Phobius"/>
    </source>
</evidence>
<gene>
    <name evidence="3" type="ORF">SPOG_01294</name>
</gene>
<feature type="transmembrane region" description="Helical" evidence="2">
    <location>
        <begin position="139"/>
        <end position="159"/>
    </location>
</feature>
<evidence type="ECO:0000313" key="3">
    <source>
        <dbReference type="EMBL" id="EPY50538.1"/>
    </source>
</evidence>
<dbReference type="AlphaFoldDB" id="S9VRG8"/>
<reference evidence="3 4" key="1">
    <citation type="journal article" date="2011" name="Science">
        <title>Comparative functional genomics of the fission yeasts.</title>
        <authorList>
            <person name="Rhind N."/>
            <person name="Chen Z."/>
            <person name="Yassour M."/>
            <person name="Thompson D.A."/>
            <person name="Haas B.J."/>
            <person name="Habib N."/>
            <person name="Wapinski I."/>
            <person name="Roy S."/>
            <person name="Lin M.F."/>
            <person name="Heiman D.I."/>
            <person name="Young S.K."/>
            <person name="Furuya K."/>
            <person name="Guo Y."/>
            <person name="Pidoux A."/>
            <person name="Chen H.M."/>
            <person name="Robbertse B."/>
            <person name="Goldberg J.M."/>
            <person name="Aoki K."/>
            <person name="Bayne E.H."/>
            <person name="Berlin A.M."/>
            <person name="Desjardins C.A."/>
            <person name="Dobbs E."/>
            <person name="Dukaj L."/>
            <person name="Fan L."/>
            <person name="FitzGerald M.G."/>
            <person name="French C."/>
            <person name="Gujja S."/>
            <person name="Hansen K."/>
            <person name="Keifenheim D."/>
            <person name="Levin J.Z."/>
            <person name="Mosher R.A."/>
            <person name="Mueller C.A."/>
            <person name="Pfiffner J."/>
            <person name="Priest M."/>
            <person name="Russ C."/>
            <person name="Smialowska A."/>
            <person name="Swoboda P."/>
            <person name="Sykes S.M."/>
            <person name="Vaughn M."/>
            <person name="Vengrova S."/>
            <person name="Yoder R."/>
            <person name="Zeng Q."/>
            <person name="Allshire R."/>
            <person name="Baulcombe D."/>
            <person name="Birren B.W."/>
            <person name="Brown W."/>
            <person name="Ekwall K."/>
            <person name="Kellis M."/>
            <person name="Leatherwood J."/>
            <person name="Levin H."/>
            <person name="Margalit H."/>
            <person name="Martienssen R."/>
            <person name="Nieduszynski C.A."/>
            <person name="Spatafora J.W."/>
            <person name="Friedman N."/>
            <person name="Dalgaard J.Z."/>
            <person name="Baumann P."/>
            <person name="Niki H."/>
            <person name="Regev A."/>
            <person name="Nusbaum C."/>
        </authorList>
    </citation>
    <scope>NUCLEOTIDE SEQUENCE [LARGE SCALE GENOMIC DNA]</scope>
    <source>
        <strain evidence="4">OY26 / ATCC MYA-4695 / CBS 11777 / NBRC 106824 / NRRL Y48691</strain>
    </source>
</reference>
<keyword evidence="2" id="KW-0812">Transmembrane</keyword>
<proteinExistence type="predicted"/>
<dbReference type="RefSeq" id="XP_013025019.1">
    <property type="nucleotide sequence ID" value="XM_013169565.1"/>
</dbReference>
<feature type="compositionally biased region" description="Polar residues" evidence="1">
    <location>
        <begin position="202"/>
        <end position="226"/>
    </location>
</feature>
<feature type="region of interest" description="Disordered" evidence="1">
    <location>
        <begin position="1"/>
        <end position="24"/>
    </location>
</feature>